<sequence>MVEESTAVLSPAAVSVVPGRTLADPDWLRARIAEMGRSWGTTAPRVSGTLWWCMIASALVEPHVAAHVRGLPSPCSALDRIAGEVRPDGGVDRVEAVAGPPCAAGHGPAPAGADPHADRSAPADPAAPGPASPDAVAGAELRETLAALIAQVALVSGAGVPALWAVVTDALANRALDAGVPALAPELRAAIGGRLPAPRFVEVAGRTFVHRTSCCLVFEVPGCQMCTSCPKRPAAERADLLARTVAG</sequence>
<dbReference type="RefSeq" id="WP_387700921.1">
    <property type="nucleotide sequence ID" value="NZ_JBIAMX010000008.1"/>
</dbReference>
<name>A0ABW6PPN4_9NOCA</name>
<dbReference type="EMBL" id="JBIAMX010000008">
    <property type="protein sequence ID" value="MFF0544372.1"/>
    <property type="molecule type" value="Genomic_DNA"/>
</dbReference>
<evidence type="ECO:0000256" key="1">
    <source>
        <dbReference type="SAM" id="MobiDB-lite"/>
    </source>
</evidence>
<comment type="caution">
    <text evidence="3">The sequence shown here is derived from an EMBL/GenBank/DDBJ whole genome shotgun (WGS) entry which is preliminary data.</text>
</comment>
<reference evidence="3 4" key="1">
    <citation type="submission" date="2024-10" db="EMBL/GenBank/DDBJ databases">
        <title>The Natural Products Discovery Center: Release of the First 8490 Sequenced Strains for Exploring Actinobacteria Biosynthetic Diversity.</title>
        <authorList>
            <person name="Kalkreuter E."/>
            <person name="Kautsar S.A."/>
            <person name="Yang D."/>
            <person name="Bader C.D."/>
            <person name="Teijaro C.N."/>
            <person name="Fluegel L."/>
            <person name="Davis C.M."/>
            <person name="Simpson J.R."/>
            <person name="Lauterbach L."/>
            <person name="Steele A.D."/>
            <person name="Gui C."/>
            <person name="Meng S."/>
            <person name="Li G."/>
            <person name="Viehrig K."/>
            <person name="Ye F."/>
            <person name="Su P."/>
            <person name="Kiefer A.F."/>
            <person name="Nichols A."/>
            <person name="Cepeda A.J."/>
            <person name="Yan W."/>
            <person name="Fan B."/>
            <person name="Jiang Y."/>
            <person name="Adhikari A."/>
            <person name="Zheng C.-J."/>
            <person name="Schuster L."/>
            <person name="Cowan T.M."/>
            <person name="Smanski M.J."/>
            <person name="Chevrette M.G."/>
            <person name="De Carvalho L.P.S."/>
            <person name="Shen B."/>
        </authorList>
    </citation>
    <scope>NUCLEOTIDE SEQUENCE [LARGE SCALE GENOMIC DNA]</scope>
    <source>
        <strain evidence="3 4">NPDC004045</strain>
    </source>
</reference>
<dbReference type="Proteomes" id="UP001601444">
    <property type="component" value="Unassembled WGS sequence"/>
</dbReference>
<evidence type="ECO:0000313" key="3">
    <source>
        <dbReference type="EMBL" id="MFF0544372.1"/>
    </source>
</evidence>
<evidence type="ECO:0000313" key="4">
    <source>
        <dbReference type="Proteomes" id="UP001601444"/>
    </source>
</evidence>
<protein>
    <submittedName>
        <fullName evidence="3">(2Fe-2S)-binding protein</fullName>
    </submittedName>
</protein>
<feature type="compositionally biased region" description="Low complexity" evidence="1">
    <location>
        <begin position="98"/>
        <end position="114"/>
    </location>
</feature>
<dbReference type="InterPro" id="IPR024726">
    <property type="entry name" value="FhuF_C"/>
</dbReference>
<accession>A0ABW6PPN4</accession>
<proteinExistence type="predicted"/>
<keyword evidence="4" id="KW-1185">Reference proteome</keyword>
<feature type="region of interest" description="Disordered" evidence="1">
    <location>
        <begin position="98"/>
        <end position="135"/>
    </location>
</feature>
<evidence type="ECO:0000259" key="2">
    <source>
        <dbReference type="Pfam" id="PF11575"/>
    </source>
</evidence>
<feature type="domain" description="Ferric siderophore reductase C-terminal" evidence="2">
    <location>
        <begin position="211"/>
        <end position="231"/>
    </location>
</feature>
<organism evidence="3 4">
    <name type="scientific">Nocardia thailandica</name>
    <dbReference type="NCBI Taxonomy" id="257275"/>
    <lineage>
        <taxon>Bacteria</taxon>
        <taxon>Bacillati</taxon>
        <taxon>Actinomycetota</taxon>
        <taxon>Actinomycetes</taxon>
        <taxon>Mycobacteriales</taxon>
        <taxon>Nocardiaceae</taxon>
        <taxon>Nocardia</taxon>
    </lineage>
</organism>
<dbReference type="Pfam" id="PF11575">
    <property type="entry name" value="FhuF_C"/>
    <property type="match status" value="1"/>
</dbReference>
<gene>
    <name evidence="3" type="ORF">ACFYTF_16190</name>
</gene>